<dbReference type="GO" id="GO:0045742">
    <property type="term" value="P:positive regulation of epidermal growth factor receptor signaling pathway"/>
    <property type="evidence" value="ECO:0007669"/>
    <property type="project" value="TreeGrafter"/>
</dbReference>
<gene>
    <name evidence="3" type="ORF">DdX_19783</name>
</gene>
<sequence>MVIKASSSWTSCNTNLDIQIPVTSLEFILCVKFLTIRPSSAHSRSQCHSVSGRDGKSPSPAPTIDDSASHNSATSGSIASTSSLISPPELQLSALLIPSGNENNKVITSDESQHRTIISIGEEEEPTRVKSKASSSAGDFSWRSSFASNTTTSSSLTSRNIPHSRGRSSSLSNSSLSSMDSFERDSQTADLGPDDWGYLRVFTCGIKSDTDYKTLKITSRTTSQAVVEMILNKFRLSFRDLNLFQLWMEIRTRHNGEEVKSILELDKNSRPLELQRCHPPEMSRFILSMVSNAILARIYDSDICPQSNYKSVLISRRTTCSEALRLVLQMCRIQTSKSGTLEPVREFTSANTFLDFRLFVVEGDSEAEIPSDCFIAGVYLSLMPNQRIVLRKVVVRMGQEMA</sequence>
<organism evidence="3 4">
    <name type="scientific">Ditylenchus destructor</name>
    <dbReference type="NCBI Taxonomy" id="166010"/>
    <lineage>
        <taxon>Eukaryota</taxon>
        <taxon>Metazoa</taxon>
        <taxon>Ecdysozoa</taxon>
        <taxon>Nematoda</taxon>
        <taxon>Chromadorea</taxon>
        <taxon>Rhabditida</taxon>
        <taxon>Tylenchina</taxon>
        <taxon>Tylenchomorpha</taxon>
        <taxon>Sphaerularioidea</taxon>
        <taxon>Anguinidae</taxon>
        <taxon>Anguininae</taxon>
        <taxon>Ditylenchus</taxon>
    </lineage>
</organism>
<feature type="compositionally biased region" description="Low complexity" evidence="1">
    <location>
        <begin position="167"/>
        <end position="178"/>
    </location>
</feature>
<evidence type="ECO:0000313" key="4">
    <source>
        <dbReference type="Proteomes" id="UP001201812"/>
    </source>
</evidence>
<dbReference type="SUPFAM" id="SSF54236">
    <property type="entry name" value="Ubiquitin-like"/>
    <property type="match status" value="2"/>
</dbReference>
<dbReference type="CDD" id="cd17043">
    <property type="entry name" value="RA"/>
    <property type="match status" value="2"/>
</dbReference>
<dbReference type="AlphaFoldDB" id="A0AAD4MLZ1"/>
<dbReference type="Proteomes" id="UP001201812">
    <property type="component" value="Unassembled WGS sequence"/>
</dbReference>
<reference evidence="3" key="1">
    <citation type="submission" date="2022-01" db="EMBL/GenBank/DDBJ databases">
        <title>Genome Sequence Resource for Two Populations of Ditylenchus destructor, the Migratory Endoparasitic Phytonematode.</title>
        <authorList>
            <person name="Zhang H."/>
            <person name="Lin R."/>
            <person name="Xie B."/>
        </authorList>
    </citation>
    <scope>NUCLEOTIDE SEQUENCE</scope>
    <source>
        <strain evidence="3">BazhouSP</strain>
    </source>
</reference>
<dbReference type="Pfam" id="PF00788">
    <property type="entry name" value="RA"/>
    <property type="match status" value="2"/>
</dbReference>
<protein>
    <submittedName>
        <fullName evidence="3">Ras association (RalGDS/AF-6) domain-containing protein</fullName>
    </submittedName>
</protein>
<dbReference type="GO" id="GO:0045743">
    <property type="term" value="P:positive regulation of fibroblast growth factor receptor signaling pathway"/>
    <property type="evidence" value="ECO:0007669"/>
    <property type="project" value="TreeGrafter"/>
</dbReference>
<accession>A0AAD4MLZ1</accession>
<evidence type="ECO:0000259" key="2">
    <source>
        <dbReference type="PROSITE" id="PS50200"/>
    </source>
</evidence>
<dbReference type="InterPro" id="IPR029071">
    <property type="entry name" value="Ubiquitin-like_domsf"/>
</dbReference>
<feature type="domain" description="Ras-associating" evidence="2">
    <location>
        <begin position="197"/>
        <end position="292"/>
    </location>
</feature>
<proteinExistence type="predicted"/>
<evidence type="ECO:0000313" key="3">
    <source>
        <dbReference type="EMBL" id="KAI1695068.1"/>
    </source>
</evidence>
<dbReference type="PROSITE" id="PS50200">
    <property type="entry name" value="RA"/>
    <property type="match status" value="2"/>
</dbReference>
<feature type="region of interest" description="Disordered" evidence="1">
    <location>
        <begin position="44"/>
        <end position="84"/>
    </location>
</feature>
<dbReference type="InterPro" id="IPR000159">
    <property type="entry name" value="RA_dom"/>
</dbReference>
<name>A0AAD4MLZ1_9BILA</name>
<dbReference type="PANTHER" id="PTHR21298">
    <property type="entry name" value="GH01721P"/>
    <property type="match status" value="1"/>
</dbReference>
<dbReference type="PANTHER" id="PTHR21298:SF2">
    <property type="entry name" value="GH01721P"/>
    <property type="match status" value="1"/>
</dbReference>
<keyword evidence="4" id="KW-1185">Reference proteome</keyword>
<comment type="caution">
    <text evidence="3">The sequence shown here is derived from an EMBL/GenBank/DDBJ whole genome shotgun (WGS) entry which is preliminary data.</text>
</comment>
<feature type="domain" description="Ras-associating" evidence="2">
    <location>
        <begin position="297"/>
        <end position="395"/>
    </location>
</feature>
<feature type="compositionally biased region" description="Low complexity" evidence="1">
    <location>
        <begin position="72"/>
        <end position="84"/>
    </location>
</feature>
<feature type="region of interest" description="Disordered" evidence="1">
    <location>
        <begin position="118"/>
        <end position="179"/>
    </location>
</feature>
<dbReference type="Gene3D" id="3.10.20.90">
    <property type="entry name" value="Phosphatidylinositol 3-kinase Catalytic Subunit, Chain A, domain 1"/>
    <property type="match status" value="2"/>
</dbReference>
<dbReference type="GO" id="GO:0007165">
    <property type="term" value="P:signal transduction"/>
    <property type="evidence" value="ECO:0007669"/>
    <property type="project" value="InterPro"/>
</dbReference>
<feature type="compositionally biased region" description="Low complexity" evidence="1">
    <location>
        <begin position="144"/>
        <end position="158"/>
    </location>
</feature>
<dbReference type="SMART" id="SM00314">
    <property type="entry name" value="RA"/>
    <property type="match status" value="1"/>
</dbReference>
<evidence type="ECO:0000256" key="1">
    <source>
        <dbReference type="SAM" id="MobiDB-lite"/>
    </source>
</evidence>
<dbReference type="EMBL" id="JAKKPZ010000445">
    <property type="protein sequence ID" value="KAI1695068.1"/>
    <property type="molecule type" value="Genomic_DNA"/>
</dbReference>